<evidence type="ECO:0000256" key="1">
    <source>
        <dbReference type="SAM" id="SignalP"/>
    </source>
</evidence>
<feature type="chain" id="PRO_5038961141" evidence="1">
    <location>
        <begin position="23"/>
        <end position="431"/>
    </location>
</feature>
<comment type="caution">
    <text evidence="2">The sequence shown here is derived from an EMBL/GenBank/DDBJ whole genome shotgun (WGS) entry which is preliminary data.</text>
</comment>
<dbReference type="Proteomes" id="UP000247150">
    <property type="component" value="Unassembled WGS sequence"/>
</dbReference>
<dbReference type="AlphaFoldDB" id="A0A2V2ZX34"/>
<reference evidence="2 3" key="1">
    <citation type="submission" date="2018-05" db="EMBL/GenBank/DDBJ databases">
        <title>Freshwater and sediment microbial communities from various areas in North America, analyzing microbe dynamics in response to fracking.</title>
        <authorList>
            <person name="Lamendella R."/>
        </authorList>
    </citation>
    <scope>NUCLEOTIDE SEQUENCE [LARGE SCALE GENOMIC DNA]</scope>
    <source>
        <strain evidence="2 3">15_TX</strain>
    </source>
</reference>
<name>A0A2V2ZX34_9BACI</name>
<dbReference type="InterPro" id="IPR050490">
    <property type="entry name" value="Bact_solute-bd_prot1"/>
</dbReference>
<dbReference type="PANTHER" id="PTHR43649:SF12">
    <property type="entry name" value="DIACETYLCHITOBIOSE BINDING PROTEIN DASA"/>
    <property type="match status" value="1"/>
</dbReference>
<dbReference type="PANTHER" id="PTHR43649">
    <property type="entry name" value="ARABINOSE-BINDING PROTEIN-RELATED"/>
    <property type="match status" value="1"/>
</dbReference>
<evidence type="ECO:0000313" key="2">
    <source>
        <dbReference type="EMBL" id="PWW28240.1"/>
    </source>
</evidence>
<feature type="signal peptide" evidence="1">
    <location>
        <begin position="1"/>
        <end position="22"/>
    </location>
</feature>
<accession>A0A2V2ZX34</accession>
<sequence>MKRKKWLGLVMVFLLVFTPLLACSNSETASGGEGSGDKKIELEFWTINLKKNFGDYIQGMVDAYEKENPNVTIKWVDVPGADASKKFITAMQSKDIPDVVNLSSSDISLIRRYNVLSPINDLVKEEELSPYIDGLIEGLTFEDDLLAIPWYHGGPPVGFLNTELYKQAGLDPESPPENWKELLENGKKIHEKLPKVYGSNDIPSMEVLVGQGLPILNKKGTKPVFNSEEHVEFVELFVEAYENGSVAPGAISEDDRQLQQTFENGQQAHVGQKLVSGLVNIEKNAPTILPKLKVFKPITGEDGTVAIGGIQTFVVPKKSEHPEEAAKFALFVTNAKNQLEFTKLVSIFPSTEETLKDPFFKDFEVKTIHDEARKLMVEIAPNLTINILGINKEEELKKYYLEQIRAAMLGEKTVKEALDDAAAHWEKELSK</sequence>
<dbReference type="RefSeq" id="WP_181396004.1">
    <property type="nucleotide sequence ID" value="NZ_QGTW01000006.1"/>
</dbReference>
<dbReference type="InterPro" id="IPR006059">
    <property type="entry name" value="SBP"/>
</dbReference>
<evidence type="ECO:0000313" key="3">
    <source>
        <dbReference type="Proteomes" id="UP000247150"/>
    </source>
</evidence>
<protein>
    <submittedName>
        <fullName evidence="2">Putative chitobiose transport system substrate-binding protein</fullName>
    </submittedName>
</protein>
<dbReference type="Gene3D" id="3.40.190.10">
    <property type="entry name" value="Periplasmic binding protein-like II"/>
    <property type="match status" value="1"/>
</dbReference>
<proteinExistence type="predicted"/>
<keyword evidence="1" id="KW-0732">Signal</keyword>
<gene>
    <name evidence="2" type="ORF">DFO73_10655</name>
</gene>
<organism evidence="2 3">
    <name type="scientific">Cytobacillus oceanisediminis</name>
    <dbReference type="NCBI Taxonomy" id="665099"/>
    <lineage>
        <taxon>Bacteria</taxon>
        <taxon>Bacillati</taxon>
        <taxon>Bacillota</taxon>
        <taxon>Bacilli</taxon>
        <taxon>Bacillales</taxon>
        <taxon>Bacillaceae</taxon>
        <taxon>Cytobacillus</taxon>
    </lineage>
</organism>
<dbReference type="EMBL" id="QGTW01000006">
    <property type="protein sequence ID" value="PWW28240.1"/>
    <property type="molecule type" value="Genomic_DNA"/>
</dbReference>
<dbReference type="CDD" id="cd13585">
    <property type="entry name" value="PBP2_TMBP_like"/>
    <property type="match status" value="1"/>
</dbReference>
<dbReference type="Pfam" id="PF01547">
    <property type="entry name" value="SBP_bac_1"/>
    <property type="match status" value="1"/>
</dbReference>
<dbReference type="SUPFAM" id="SSF53850">
    <property type="entry name" value="Periplasmic binding protein-like II"/>
    <property type="match status" value="1"/>
</dbReference>